<evidence type="ECO:0000313" key="2">
    <source>
        <dbReference type="Proteomes" id="UP000789396"/>
    </source>
</evidence>
<proteinExistence type="predicted"/>
<accession>A0A9N9KAV1</accession>
<dbReference type="EMBL" id="CAJVPZ010099259">
    <property type="protein sequence ID" value="CAG8820586.1"/>
    <property type="molecule type" value="Genomic_DNA"/>
</dbReference>
<name>A0A9N9KAV1_9GLOM</name>
<protein>
    <submittedName>
        <fullName evidence="1">12616_t:CDS:1</fullName>
    </submittedName>
</protein>
<organism evidence="1 2">
    <name type="scientific">Racocetra fulgida</name>
    <dbReference type="NCBI Taxonomy" id="60492"/>
    <lineage>
        <taxon>Eukaryota</taxon>
        <taxon>Fungi</taxon>
        <taxon>Fungi incertae sedis</taxon>
        <taxon>Mucoromycota</taxon>
        <taxon>Glomeromycotina</taxon>
        <taxon>Glomeromycetes</taxon>
        <taxon>Diversisporales</taxon>
        <taxon>Gigasporaceae</taxon>
        <taxon>Racocetra</taxon>
    </lineage>
</organism>
<feature type="non-terminal residue" evidence="1">
    <location>
        <position position="68"/>
    </location>
</feature>
<keyword evidence="2" id="KW-1185">Reference proteome</keyword>
<evidence type="ECO:0000313" key="1">
    <source>
        <dbReference type="EMBL" id="CAG8820586.1"/>
    </source>
</evidence>
<sequence>VIDVDNHDQFDFGQKNVKWESSKREKISYANIESKLSDNDLILVSQLFNNCPACKHFGFVNVNPNTSQ</sequence>
<dbReference type="Proteomes" id="UP000789396">
    <property type="component" value="Unassembled WGS sequence"/>
</dbReference>
<comment type="caution">
    <text evidence="1">The sequence shown here is derived from an EMBL/GenBank/DDBJ whole genome shotgun (WGS) entry which is preliminary data.</text>
</comment>
<gene>
    <name evidence="1" type="ORF">RFULGI_LOCUS19611</name>
</gene>
<feature type="non-terminal residue" evidence="1">
    <location>
        <position position="1"/>
    </location>
</feature>
<dbReference type="OrthoDB" id="10418037at2759"/>
<reference evidence="1" key="1">
    <citation type="submission" date="2021-06" db="EMBL/GenBank/DDBJ databases">
        <authorList>
            <person name="Kallberg Y."/>
            <person name="Tangrot J."/>
            <person name="Rosling A."/>
        </authorList>
    </citation>
    <scope>NUCLEOTIDE SEQUENCE</scope>
    <source>
        <strain evidence="1">IN212</strain>
    </source>
</reference>
<dbReference type="AlphaFoldDB" id="A0A9N9KAV1"/>